<evidence type="ECO:0008006" key="4">
    <source>
        <dbReference type="Google" id="ProtNLM"/>
    </source>
</evidence>
<evidence type="ECO:0000256" key="1">
    <source>
        <dbReference type="SAM" id="Phobius"/>
    </source>
</evidence>
<gene>
    <name evidence="2" type="ORF">KXJ70_18325</name>
</gene>
<keyword evidence="1" id="KW-0812">Transmembrane</keyword>
<protein>
    <recommendedName>
        <fullName evidence="4">DUF423 domain-containing protein</fullName>
    </recommendedName>
</protein>
<reference evidence="2" key="1">
    <citation type="submission" date="2021-07" db="EMBL/GenBank/DDBJ databases">
        <title>Zhongshania sp. CAU 1632 isolated from seawater.</title>
        <authorList>
            <person name="Kim W."/>
        </authorList>
    </citation>
    <scope>NUCLEOTIDE SEQUENCE</scope>
    <source>
        <strain evidence="2">CAU 1632</strain>
    </source>
</reference>
<keyword evidence="3" id="KW-1185">Reference proteome</keyword>
<dbReference type="RefSeq" id="WP_219045007.1">
    <property type="nucleotide sequence ID" value="NZ_JAHWDQ010000007.1"/>
</dbReference>
<name>A0ABS6VWN6_9GAMM</name>
<feature type="transmembrane region" description="Helical" evidence="1">
    <location>
        <begin position="48"/>
        <end position="68"/>
    </location>
</feature>
<accession>A0ABS6VWN6</accession>
<proteinExistence type="predicted"/>
<evidence type="ECO:0000313" key="2">
    <source>
        <dbReference type="EMBL" id="MBW2942762.1"/>
    </source>
</evidence>
<evidence type="ECO:0000313" key="3">
    <source>
        <dbReference type="Proteomes" id="UP001166291"/>
    </source>
</evidence>
<sequence length="128" mass="13455">MAKWFFCAAAFCSALGLIAHELLGAPMVLPPLNEADIAAEIVWLHHFSWHVGSVSVAVMASMFLYAALRPGNLAVAVFATAMSIGFACLGIALALFGNEVLWGTPAPYAWLVVAALAGLGIAGEIRRK</sequence>
<feature type="transmembrane region" description="Helical" evidence="1">
    <location>
        <begin position="75"/>
        <end position="96"/>
    </location>
</feature>
<feature type="transmembrane region" description="Helical" evidence="1">
    <location>
        <begin position="108"/>
        <end position="125"/>
    </location>
</feature>
<comment type="caution">
    <text evidence="2">The sequence shown here is derived from an EMBL/GenBank/DDBJ whole genome shotgun (WGS) entry which is preliminary data.</text>
</comment>
<organism evidence="2 3">
    <name type="scientific">Zhongshania aquimaris</name>
    <dbReference type="NCBI Taxonomy" id="2857107"/>
    <lineage>
        <taxon>Bacteria</taxon>
        <taxon>Pseudomonadati</taxon>
        <taxon>Pseudomonadota</taxon>
        <taxon>Gammaproteobacteria</taxon>
        <taxon>Cellvibrionales</taxon>
        <taxon>Spongiibacteraceae</taxon>
        <taxon>Zhongshania</taxon>
    </lineage>
</organism>
<dbReference type="Proteomes" id="UP001166291">
    <property type="component" value="Unassembled WGS sequence"/>
</dbReference>
<keyword evidence="1" id="KW-0472">Membrane</keyword>
<keyword evidence="1" id="KW-1133">Transmembrane helix</keyword>
<dbReference type="EMBL" id="JAHWDQ010000007">
    <property type="protein sequence ID" value="MBW2942762.1"/>
    <property type="molecule type" value="Genomic_DNA"/>
</dbReference>